<keyword evidence="1" id="KW-0472">Membrane</keyword>
<feature type="transmembrane region" description="Helical" evidence="1">
    <location>
        <begin position="42"/>
        <end position="60"/>
    </location>
</feature>
<accession>A0A7W4FE30</accession>
<evidence type="ECO:0000313" key="4">
    <source>
        <dbReference type="Proteomes" id="UP000550787"/>
    </source>
</evidence>
<organism evidence="3 4">
    <name type="scientific">Gluconacetobacter diazotrophicus</name>
    <name type="common">Acetobacter diazotrophicus</name>
    <dbReference type="NCBI Taxonomy" id="33996"/>
    <lineage>
        <taxon>Bacteria</taxon>
        <taxon>Pseudomonadati</taxon>
        <taxon>Pseudomonadota</taxon>
        <taxon>Alphaproteobacteria</taxon>
        <taxon>Acetobacterales</taxon>
        <taxon>Acetobacteraceae</taxon>
        <taxon>Gluconacetobacter</taxon>
    </lineage>
</organism>
<sequence>MTNRNFFCLGQPMSDSIDSFQLDEKLDRPPPLIARGRSTGSGYGLPVGFILMIALLDGALDLRTGLAFTGWALPLSAITFLLSIGVVYTTVRKRPELAELVIYTALWVGFCLFGAILTYHVIALSGPLRDADLARFDRNLGFDWPEWIQGLKAHPFVQVVMAATYGSLIFQIIGSLLVLALARKRGRNRELLVNMQVALCLTSVLVALMPAAGPWTYFSSAGHVKYSYIDSFMALRNGHNPPFILNRMEGVYTFPSFHAVMAFLFTYSQRGIRGFFPVFAVVNGIMLFSIPSEGGHYLCDIVSGATVAVLTLCLTGRVFRTGETSGSDAPPKP</sequence>
<dbReference type="EMBL" id="JABEQG010000009">
    <property type="protein sequence ID" value="MBB2156024.1"/>
    <property type="molecule type" value="Genomic_DNA"/>
</dbReference>
<dbReference type="AlphaFoldDB" id="A0A7W4FE30"/>
<evidence type="ECO:0000313" key="3">
    <source>
        <dbReference type="EMBL" id="MBB2156024.1"/>
    </source>
</evidence>
<proteinExistence type="predicted"/>
<name>A0A7W4FE30_GLUDI</name>
<reference evidence="3 4" key="1">
    <citation type="submission" date="2020-04" db="EMBL/GenBank/DDBJ databases">
        <title>Description of novel Gluconacetobacter.</title>
        <authorList>
            <person name="Sombolestani A."/>
        </authorList>
    </citation>
    <scope>NUCLEOTIDE SEQUENCE [LARGE SCALE GENOMIC DNA]</scope>
    <source>
        <strain evidence="3 4">LMG 7603</strain>
    </source>
</reference>
<comment type="caution">
    <text evidence="3">The sequence shown here is derived from an EMBL/GenBank/DDBJ whole genome shotgun (WGS) entry which is preliminary data.</text>
</comment>
<keyword evidence="1" id="KW-1133">Transmembrane helix</keyword>
<dbReference type="OMA" id="TVGALWH"/>
<feature type="transmembrane region" description="Helical" evidence="1">
    <location>
        <begin position="66"/>
        <end position="88"/>
    </location>
</feature>
<gene>
    <name evidence="3" type="ORF">HLH33_06835</name>
</gene>
<feature type="transmembrane region" description="Helical" evidence="1">
    <location>
        <begin position="100"/>
        <end position="122"/>
    </location>
</feature>
<evidence type="ECO:0000256" key="1">
    <source>
        <dbReference type="SAM" id="Phobius"/>
    </source>
</evidence>
<protein>
    <submittedName>
        <fullName evidence="3">Phosphatase PAP2 family protein</fullName>
    </submittedName>
</protein>
<feature type="transmembrane region" description="Helical" evidence="1">
    <location>
        <begin position="156"/>
        <end position="179"/>
    </location>
</feature>
<keyword evidence="1" id="KW-0812">Transmembrane</keyword>
<feature type="transmembrane region" description="Helical" evidence="1">
    <location>
        <begin position="250"/>
        <end position="267"/>
    </location>
</feature>
<dbReference type="Pfam" id="PF14378">
    <property type="entry name" value="PAP2_3"/>
    <property type="match status" value="1"/>
</dbReference>
<feature type="domain" description="Inositolphosphotransferase Aur1/Ipt1" evidence="2">
    <location>
        <begin position="132"/>
        <end position="313"/>
    </location>
</feature>
<feature type="transmembrane region" description="Helical" evidence="1">
    <location>
        <begin position="274"/>
        <end position="291"/>
    </location>
</feature>
<dbReference type="GO" id="GO:0016020">
    <property type="term" value="C:membrane"/>
    <property type="evidence" value="ECO:0007669"/>
    <property type="project" value="UniProtKB-SubCell"/>
</dbReference>
<feature type="transmembrane region" description="Helical" evidence="1">
    <location>
        <begin position="297"/>
        <end position="319"/>
    </location>
</feature>
<evidence type="ECO:0000259" key="2">
    <source>
        <dbReference type="Pfam" id="PF14378"/>
    </source>
</evidence>
<dbReference type="Proteomes" id="UP000550787">
    <property type="component" value="Unassembled WGS sequence"/>
</dbReference>
<dbReference type="InterPro" id="IPR026841">
    <property type="entry name" value="Aur1/Ipt1"/>
</dbReference>
<feature type="transmembrane region" description="Helical" evidence="1">
    <location>
        <begin position="191"/>
        <end position="212"/>
    </location>
</feature>